<reference evidence="1 2" key="1">
    <citation type="journal article" date="2018" name="Science">
        <title>The opium poppy genome and morphinan production.</title>
        <authorList>
            <person name="Guo L."/>
            <person name="Winzer T."/>
            <person name="Yang X."/>
            <person name="Li Y."/>
            <person name="Ning Z."/>
            <person name="He Z."/>
            <person name="Teodor R."/>
            <person name="Lu Y."/>
            <person name="Bowser T.A."/>
            <person name="Graham I.A."/>
            <person name="Ye K."/>
        </authorList>
    </citation>
    <scope>NUCLEOTIDE SEQUENCE [LARGE SCALE GENOMIC DNA]</scope>
    <source>
        <strain evidence="2">cv. HN1</strain>
        <tissue evidence="1">Leaves</tissue>
    </source>
</reference>
<dbReference type="Proteomes" id="UP000316621">
    <property type="component" value="Chromosome 3"/>
</dbReference>
<dbReference type="Gramene" id="RZC55640">
    <property type="protein sequence ID" value="RZC55640"/>
    <property type="gene ID" value="C5167_014489"/>
</dbReference>
<evidence type="ECO:0000313" key="2">
    <source>
        <dbReference type="Proteomes" id="UP000316621"/>
    </source>
</evidence>
<accession>A0A4Y7J6F9</accession>
<name>A0A4Y7J6F9_PAPSO</name>
<dbReference type="AlphaFoldDB" id="A0A4Y7J6F9"/>
<sequence>MSQRWRKKKKKNKTQMKVSALFSVYLGSYRTDINCCTDSDVEEVIYSDSDVEEQDSMSSIPYYCPQLRVESQPMLIETWFCFKRNLYMVVFQ</sequence>
<protein>
    <submittedName>
        <fullName evidence="1">Uncharacterized protein</fullName>
    </submittedName>
</protein>
<organism evidence="1 2">
    <name type="scientific">Papaver somniferum</name>
    <name type="common">Opium poppy</name>
    <dbReference type="NCBI Taxonomy" id="3469"/>
    <lineage>
        <taxon>Eukaryota</taxon>
        <taxon>Viridiplantae</taxon>
        <taxon>Streptophyta</taxon>
        <taxon>Embryophyta</taxon>
        <taxon>Tracheophyta</taxon>
        <taxon>Spermatophyta</taxon>
        <taxon>Magnoliopsida</taxon>
        <taxon>Ranunculales</taxon>
        <taxon>Papaveraceae</taxon>
        <taxon>Papaveroideae</taxon>
        <taxon>Papaver</taxon>
    </lineage>
</organism>
<gene>
    <name evidence="1" type="ORF">C5167_014489</name>
</gene>
<evidence type="ECO:0000313" key="1">
    <source>
        <dbReference type="EMBL" id="RZC55640.1"/>
    </source>
</evidence>
<dbReference type="EMBL" id="CM010717">
    <property type="protein sequence ID" value="RZC55640.1"/>
    <property type="molecule type" value="Genomic_DNA"/>
</dbReference>
<proteinExistence type="predicted"/>
<keyword evidence="2" id="KW-1185">Reference proteome</keyword>